<keyword evidence="6" id="KW-1185">Reference proteome</keyword>
<protein>
    <recommendedName>
        <fullName evidence="4">Vacuolar protein 14 C-terminal Fig4-binding domain-containing protein</fullName>
    </recommendedName>
</protein>
<sequence>MATIILYEKIMFCKIPANIKTSFKFFSDFPVPVPVKQLLEGNGSGNSQSMNPYFSKFIVSLLRSFSTDRHHLLEDRGAFIIRQLCVLLNSEDIYRTLSEILLHEEDLKFASNMVETLNTILLTSSELFELRTKLKDLNTEVSCSRDTCNCRLQPIDYSLRANFSILQHDEDFLDLVIFSDESTFHLNGCVNTHNVRIWGSANPHEMVQLQQDSPKLNSFCAISRRKIYGPFFFGEATVTGASYLDALQQWLFPQLEEGEPENFIWQQDDTLPHWHMEILLVSQVKNLRWRESCLLFCCLYKSWAHNPVATVALCLLTQNYSHVCDLIRIFANLEVTVDFLTEIDKLVQLLESPIFTYLRLELLEVPHNQHLVQALYGLLMLLPQTEAFNTLRQRLDCIPSLHLHCCSDRYYFFYGKKSERSAVENWWIICFRNVKIEQDYKVNNKHINFTELLQHFVRVQDRHRQHKQSSRTIALLEKGVKSLNT</sequence>
<dbReference type="Proteomes" id="UP001148838">
    <property type="component" value="Unassembled WGS sequence"/>
</dbReference>
<evidence type="ECO:0000256" key="3">
    <source>
        <dbReference type="ARBA" id="ARBA00023136"/>
    </source>
</evidence>
<dbReference type="PANTHER" id="PTHR16023:SF0">
    <property type="entry name" value="PROTEIN VAC14 HOMOLOG"/>
    <property type="match status" value="1"/>
</dbReference>
<comment type="subcellular location">
    <subcellularLocation>
        <location evidence="1">Endomembrane system</location>
    </subcellularLocation>
</comment>
<name>A0ABQ8SIE6_PERAM</name>
<gene>
    <name evidence="5" type="ORF">ANN_16075</name>
</gene>
<proteinExistence type="predicted"/>
<keyword evidence="3" id="KW-0472">Membrane</keyword>
<evidence type="ECO:0000259" key="4">
    <source>
        <dbReference type="Pfam" id="PF11916"/>
    </source>
</evidence>
<dbReference type="EMBL" id="JAJSOF020000027">
    <property type="protein sequence ID" value="KAJ4433763.1"/>
    <property type="molecule type" value="Genomic_DNA"/>
</dbReference>
<evidence type="ECO:0000313" key="5">
    <source>
        <dbReference type="EMBL" id="KAJ4433763.1"/>
    </source>
</evidence>
<evidence type="ECO:0000313" key="6">
    <source>
        <dbReference type="Proteomes" id="UP001148838"/>
    </source>
</evidence>
<organism evidence="5 6">
    <name type="scientific">Periplaneta americana</name>
    <name type="common">American cockroach</name>
    <name type="synonym">Blatta americana</name>
    <dbReference type="NCBI Taxonomy" id="6978"/>
    <lineage>
        <taxon>Eukaryota</taxon>
        <taxon>Metazoa</taxon>
        <taxon>Ecdysozoa</taxon>
        <taxon>Arthropoda</taxon>
        <taxon>Hexapoda</taxon>
        <taxon>Insecta</taxon>
        <taxon>Pterygota</taxon>
        <taxon>Neoptera</taxon>
        <taxon>Polyneoptera</taxon>
        <taxon>Dictyoptera</taxon>
        <taxon>Blattodea</taxon>
        <taxon>Blattoidea</taxon>
        <taxon>Blattidae</taxon>
        <taxon>Blattinae</taxon>
        <taxon>Periplaneta</taxon>
    </lineage>
</organism>
<dbReference type="PANTHER" id="PTHR16023">
    <property type="entry name" value="TAX1 BINDING PROTEIN-RELATED"/>
    <property type="match status" value="1"/>
</dbReference>
<evidence type="ECO:0000256" key="1">
    <source>
        <dbReference type="ARBA" id="ARBA00004308"/>
    </source>
</evidence>
<dbReference type="Gene3D" id="3.30.420.10">
    <property type="entry name" value="Ribonuclease H-like superfamily/Ribonuclease H"/>
    <property type="match status" value="1"/>
</dbReference>
<reference evidence="5 6" key="1">
    <citation type="journal article" date="2022" name="Allergy">
        <title>Genome assembly and annotation of Periplaneta americana reveal a comprehensive cockroach allergen profile.</title>
        <authorList>
            <person name="Wang L."/>
            <person name="Xiong Q."/>
            <person name="Saelim N."/>
            <person name="Wang L."/>
            <person name="Nong W."/>
            <person name="Wan A.T."/>
            <person name="Shi M."/>
            <person name="Liu X."/>
            <person name="Cao Q."/>
            <person name="Hui J.H.L."/>
            <person name="Sookrung N."/>
            <person name="Leung T.F."/>
            <person name="Tungtrongchitr A."/>
            <person name="Tsui S.K.W."/>
        </authorList>
    </citation>
    <scope>NUCLEOTIDE SEQUENCE [LARGE SCALE GENOMIC DNA]</scope>
    <source>
        <strain evidence="5">PWHHKU_190912</strain>
    </source>
</reference>
<evidence type="ECO:0000256" key="2">
    <source>
        <dbReference type="ARBA" id="ARBA00022737"/>
    </source>
</evidence>
<feature type="domain" description="Vacuolar protein 14 C-terminal Fig4-binding" evidence="4">
    <location>
        <begin position="71"/>
        <end position="142"/>
    </location>
</feature>
<dbReference type="InterPro" id="IPR021841">
    <property type="entry name" value="VAC14_Fig4p-bd"/>
</dbReference>
<dbReference type="InterPro" id="IPR026825">
    <property type="entry name" value="Vac14"/>
</dbReference>
<dbReference type="Pfam" id="PF11916">
    <property type="entry name" value="Vac14_Fig4_bd"/>
    <property type="match status" value="2"/>
</dbReference>
<feature type="domain" description="Vacuolar protein 14 C-terminal Fig4-binding" evidence="4">
    <location>
        <begin position="282"/>
        <end position="398"/>
    </location>
</feature>
<comment type="caution">
    <text evidence="5">The sequence shown here is derived from an EMBL/GenBank/DDBJ whole genome shotgun (WGS) entry which is preliminary data.</text>
</comment>
<keyword evidence="2" id="KW-0677">Repeat</keyword>
<accession>A0ABQ8SIE6</accession>
<dbReference type="InterPro" id="IPR036397">
    <property type="entry name" value="RNaseH_sf"/>
</dbReference>